<sequence length="226" mass="24765">MPIKQTSIPLPKHWPKDIIYIDTLHISSPLSRGLLHSTGLSPASVSLPVIPPPSPPSPSPLVQIKPINDPSHPAYTQYGLFAARALAPSSFIILYLGTLHSSTTTNPTSNYDLSLDRELDLSIDASKCGNEARFINDYRGIRSEGPNAEFKDCLLEVVKGKKWERRIGVFVLSQGRARKDGGKRARGIAKGEEIVVSYGKGFWKARLDEETSQLASNDDGKEDEDA</sequence>
<dbReference type="AlphaFoldDB" id="W9WWW1"/>
<dbReference type="Gene3D" id="2.170.270.10">
    <property type="entry name" value="SET domain"/>
    <property type="match status" value="1"/>
</dbReference>
<feature type="domain" description="SET" evidence="1">
    <location>
        <begin position="60"/>
        <end position="199"/>
    </location>
</feature>
<dbReference type="InterPro" id="IPR001214">
    <property type="entry name" value="SET_dom"/>
</dbReference>
<dbReference type="InterPro" id="IPR046341">
    <property type="entry name" value="SET_dom_sf"/>
</dbReference>
<dbReference type="GeneID" id="19192783"/>
<evidence type="ECO:0000313" key="2">
    <source>
        <dbReference type="EMBL" id="EXJ69146.1"/>
    </source>
</evidence>
<dbReference type="Proteomes" id="UP000019471">
    <property type="component" value="Unassembled WGS sequence"/>
</dbReference>
<name>W9WWW1_9EURO</name>
<evidence type="ECO:0000259" key="1">
    <source>
        <dbReference type="PROSITE" id="PS50280"/>
    </source>
</evidence>
<proteinExistence type="predicted"/>
<dbReference type="PROSITE" id="PS50280">
    <property type="entry name" value="SET"/>
    <property type="match status" value="1"/>
</dbReference>
<comment type="caution">
    <text evidence="2">The sequence shown here is derived from an EMBL/GenBank/DDBJ whole genome shotgun (WGS) entry which is preliminary data.</text>
</comment>
<accession>W9WWW1</accession>
<protein>
    <recommendedName>
        <fullName evidence="1">SET domain-containing protein</fullName>
    </recommendedName>
</protein>
<dbReference type="HOGENOM" id="CLU_054608_0_1_1"/>
<dbReference type="STRING" id="1182543.W9WWW1"/>
<dbReference type="SUPFAM" id="SSF82199">
    <property type="entry name" value="SET domain"/>
    <property type="match status" value="1"/>
</dbReference>
<dbReference type="OrthoDB" id="5792673at2759"/>
<reference evidence="2 3" key="1">
    <citation type="submission" date="2013-03" db="EMBL/GenBank/DDBJ databases">
        <title>The Genome Sequence of Cladophialophora psammophila CBS 110553.</title>
        <authorList>
            <consortium name="The Broad Institute Genomics Platform"/>
            <person name="Cuomo C."/>
            <person name="de Hoog S."/>
            <person name="Gorbushina A."/>
            <person name="Walker B."/>
            <person name="Young S.K."/>
            <person name="Zeng Q."/>
            <person name="Gargeya S."/>
            <person name="Fitzgerald M."/>
            <person name="Haas B."/>
            <person name="Abouelleil A."/>
            <person name="Allen A.W."/>
            <person name="Alvarado L."/>
            <person name="Arachchi H.M."/>
            <person name="Berlin A.M."/>
            <person name="Chapman S.B."/>
            <person name="Gainer-Dewar J."/>
            <person name="Goldberg J."/>
            <person name="Griggs A."/>
            <person name="Gujja S."/>
            <person name="Hansen M."/>
            <person name="Howarth C."/>
            <person name="Imamovic A."/>
            <person name="Ireland A."/>
            <person name="Larimer J."/>
            <person name="McCowan C."/>
            <person name="Murphy C."/>
            <person name="Pearson M."/>
            <person name="Poon T.W."/>
            <person name="Priest M."/>
            <person name="Roberts A."/>
            <person name="Saif S."/>
            <person name="Shea T."/>
            <person name="Sisk P."/>
            <person name="Sykes S."/>
            <person name="Wortman J."/>
            <person name="Nusbaum C."/>
            <person name="Birren B."/>
        </authorList>
    </citation>
    <scope>NUCLEOTIDE SEQUENCE [LARGE SCALE GENOMIC DNA]</scope>
    <source>
        <strain evidence="2 3">CBS 110553</strain>
    </source>
</reference>
<gene>
    <name evidence="2" type="ORF">A1O5_08081</name>
</gene>
<keyword evidence="3" id="KW-1185">Reference proteome</keyword>
<dbReference type="RefSeq" id="XP_007746856.1">
    <property type="nucleotide sequence ID" value="XM_007748666.1"/>
</dbReference>
<evidence type="ECO:0000313" key="3">
    <source>
        <dbReference type="Proteomes" id="UP000019471"/>
    </source>
</evidence>
<organism evidence="2 3">
    <name type="scientific">Cladophialophora psammophila CBS 110553</name>
    <dbReference type="NCBI Taxonomy" id="1182543"/>
    <lineage>
        <taxon>Eukaryota</taxon>
        <taxon>Fungi</taxon>
        <taxon>Dikarya</taxon>
        <taxon>Ascomycota</taxon>
        <taxon>Pezizomycotina</taxon>
        <taxon>Eurotiomycetes</taxon>
        <taxon>Chaetothyriomycetidae</taxon>
        <taxon>Chaetothyriales</taxon>
        <taxon>Herpotrichiellaceae</taxon>
        <taxon>Cladophialophora</taxon>
    </lineage>
</organism>
<dbReference type="Pfam" id="PF00856">
    <property type="entry name" value="SET"/>
    <property type="match status" value="1"/>
</dbReference>
<dbReference type="eggNOG" id="ENOG502S3NK">
    <property type="taxonomic scope" value="Eukaryota"/>
</dbReference>
<dbReference type="EMBL" id="AMGX01000012">
    <property type="protein sequence ID" value="EXJ69146.1"/>
    <property type="molecule type" value="Genomic_DNA"/>
</dbReference>